<name>Q3SJA0_THIDA</name>
<organism evidence="1 2">
    <name type="scientific">Thiobacillus denitrificans (strain ATCC 25259 / T1)</name>
    <dbReference type="NCBI Taxonomy" id="292415"/>
    <lineage>
        <taxon>Bacteria</taxon>
        <taxon>Pseudomonadati</taxon>
        <taxon>Pseudomonadota</taxon>
        <taxon>Betaproteobacteria</taxon>
        <taxon>Nitrosomonadales</taxon>
        <taxon>Thiobacillaceae</taxon>
        <taxon>Thiobacillus</taxon>
    </lineage>
</organism>
<evidence type="ECO:0008006" key="3">
    <source>
        <dbReference type="Google" id="ProtNLM"/>
    </source>
</evidence>
<evidence type="ECO:0000313" key="2">
    <source>
        <dbReference type="Proteomes" id="UP000008291"/>
    </source>
</evidence>
<gene>
    <name evidence="1" type="ordered locus">Tbd_1314</name>
</gene>
<keyword evidence="2" id="KW-1185">Reference proteome</keyword>
<dbReference type="KEGG" id="tbd:Tbd_1314"/>
<protein>
    <recommendedName>
        <fullName evidence="3">TnsA endonuclease N-terminal domain-containing protein</fullName>
    </recommendedName>
</protein>
<sequence length="239" mass="27227">MLHNGVAKERLVPTPNQSLRSTLRRSIREVYRGRGRRNSNLWLVYSVKTDRDWILPSDRQLVHWLYFLESEPTVSTFDLAPGPIVSTDDKEIRGAELDAVAVYRDGHIEWHEIKAATRNPIDRSQFLAQAAAATKEGVKYTVFTDHILRPVAAVALRWIKPLSFAAMLRGQEQAPCRTSLAAYFREHKKGTIRTALTDLAQFDQPVVLGMMVRMGVENVIHFDLSRRSFGLQTEWSLNG</sequence>
<accession>Q3SJA0</accession>
<dbReference type="AlphaFoldDB" id="Q3SJA0"/>
<dbReference type="EMBL" id="CP000116">
    <property type="protein sequence ID" value="AAZ97267.1"/>
    <property type="molecule type" value="Genomic_DNA"/>
</dbReference>
<proteinExistence type="predicted"/>
<dbReference type="STRING" id="292415.Tbd_1314"/>
<dbReference type="HOGENOM" id="CLU_1160675_0_0_4"/>
<dbReference type="Proteomes" id="UP000008291">
    <property type="component" value="Chromosome"/>
</dbReference>
<dbReference type="eggNOG" id="ENOG5030U59">
    <property type="taxonomic scope" value="Bacteria"/>
</dbReference>
<reference evidence="1 2" key="1">
    <citation type="journal article" date="2006" name="J. Bacteriol.">
        <title>The genome sequence of the obligately chemolithoautotrophic, facultatively anaerobic bacterium Thiobacillus denitrificans.</title>
        <authorList>
            <person name="Beller H.R."/>
            <person name="Chain P.S."/>
            <person name="Letain T.E."/>
            <person name="Chakicherla A."/>
            <person name="Larimer F.W."/>
            <person name="Richardson P.M."/>
            <person name="Coleman M.A."/>
            <person name="Wood A.P."/>
            <person name="Kelly D.P."/>
        </authorList>
    </citation>
    <scope>NUCLEOTIDE SEQUENCE [LARGE SCALE GENOMIC DNA]</scope>
    <source>
        <strain evidence="1 2">ATCC 25259</strain>
    </source>
</reference>
<evidence type="ECO:0000313" key="1">
    <source>
        <dbReference type="EMBL" id="AAZ97267.1"/>
    </source>
</evidence>